<accession>A0A0F9I387</accession>
<organism evidence="1">
    <name type="scientific">marine sediment metagenome</name>
    <dbReference type="NCBI Taxonomy" id="412755"/>
    <lineage>
        <taxon>unclassified sequences</taxon>
        <taxon>metagenomes</taxon>
        <taxon>ecological metagenomes</taxon>
    </lineage>
</organism>
<reference evidence="1" key="1">
    <citation type="journal article" date="2015" name="Nature">
        <title>Complex archaea that bridge the gap between prokaryotes and eukaryotes.</title>
        <authorList>
            <person name="Spang A."/>
            <person name="Saw J.H."/>
            <person name="Jorgensen S.L."/>
            <person name="Zaremba-Niedzwiedzka K."/>
            <person name="Martijn J."/>
            <person name="Lind A.E."/>
            <person name="van Eijk R."/>
            <person name="Schleper C."/>
            <person name="Guy L."/>
            <person name="Ettema T.J."/>
        </authorList>
    </citation>
    <scope>NUCLEOTIDE SEQUENCE</scope>
</reference>
<sequence>MKWKRINAEEYIKLLGEETVRKVTSPLYVRYYRQDSQNTRRGNKND</sequence>
<protein>
    <submittedName>
        <fullName evidence="1">Uncharacterized protein</fullName>
    </submittedName>
</protein>
<dbReference type="AlphaFoldDB" id="A0A0F9I387"/>
<proteinExistence type="predicted"/>
<name>A0A0F9I387_9ZZZZ</name>
<comment type="caution">
    <text evidence="1">The sequence shown here is derived from an EMBL/GenBank/DDBJ whole genome shotgun (WGS) entry which is preliminary data.</text>
</comment>
<gene>
    <name evidence="1" type="ORF">LCGC14_1990880</name>
</gene>
<dbReference type="EMBL" id="LAZR01022454">
    <property type="protein sequence ID" value="KKL81827.1"/>
    <property type="molecule type" value="Genomic_DNA"/>
</dbReference>
<evidence type="ECO:0000313" key="1">
    <source>
        <dbReference type="EMBL" id="KKL81827.1"/>
    </source>
</evidence>